<keyword evidence="5 7" id="KW-0627">Porphyrin biosynthesis</keyword>
<dbReference type="EC" id="2.5.1.61" evidence="7"/>
<evidence type="ECO:0000256" key="2">
    <source>
        <dbReference type="ARBA" id="ARBA00005638"/>
    </source>
</evidence>
<comment type="miscellaneous">
    <text evidence="7">The porphobilinogen subunits are added to the dipyrromethane group.</text>
</comment>
<organism evidence="10 11">
    <name type="scientific">Parafrankia irregularis</name>
    <dbReference type="NCBI Taxonomy" id="795642"/>
    <lineage>
        <taxon>Bacteria</taxon>
        <taxon>Bacillati</taxon>
        <taxon>Actinomycetota</taxon>
        <taxon>Actinomycetes</taxon>
        <taxon>Frankiales</taxon>
        <taxon>Frankiaceae</taxon>
        <taxon>Parafrankia</taxon>
    </lineage>
</organism>
<dbReference type="NCBIfam" id="TIGR00212">
    <property type="entry name" value="hemC"/>
    <property type="match status" value="1"/>
</dbReference>
<dbReference type="GO" id="GO:0004418">
    <property type="term" value="F:hydroxymethylbilane synthase activity"/>
    <property type="evidence" value="ECO:0007669"/>
    <property type="project" value="UniProtKB-UniRule"/>
</dbReference>
<dbReference type="InterPro" id="IPR022417">
    <property type="entry name" value="Porphobilin_deaminase_N"/>
</dbReference>
<evidence type="ECO:0000313" key="11">
    <source>
        <dbReference type="Proteomes" id="UP000198802"/>
    </source>
</evidence>
<evidence type="ECO:0000256" key="4">
    <source>
        <dbReference type="ARBA" id="ARBA00022679"/>
    </source>
</evidence>
<dbReference type="InterPro" id="IPR036803">
    <property type="entry name" value="Porphobilinogen_deaminase_C_sf"/>
</dbReference>
<dbReference type="HAMAP" id="MF_00260">
    <property type="entry name" value="Porphobil_deam"/>
    <property type="match status" value="1"/>
</dbReference>
<dbReference type="Pfam" id="PF01379">
    <property type="entry name" value="Porphobil_deam"/>
    <property type="match status" value="1"/>
</dbReference>
<dbReference type="SUPFAM" id="SSF54782">
    <property type="entry name" value="Porphobilinogen deaminase (hydroxymethylbilane synthase), C-terminal domain"/>
    <property type="match status" value="1"/>
</dbReference>
<evidence type="ECO:0000259" key="9">
    <source>
        <dbReference type="Pfam" id="PF03900"/>
    </source>
</evidence>
<evidence type="ECO:0000259" key="8">
    <source>
        <dbReference type="Pfam" id="PF01379"/>
    </source>
</evidence>
<evidence type="ECO:0000256" key="1">
    <source>
        <dbReference type="ARBA" id="ARBA00002869"/>
    </source>
</evidence>
<dbReference type="InterPro" id="IPR000860">
    <property type="entry name" value="HemC"/>
</dbReference>
<gene>
    <name evidence="7" type="primary">hemC</name>
    <name evidence="10" type="ORF">Ga0074812_102227</name>
</gene>
<evidence type="ECO:0000313" key="10">
    <source>
        <dbReference type="EMBL" id="CUU54221.1"/>
    </source>
</evidence>
<dbReference type="PANTHER" id="PTHR11557:SF0">
    <property type="entry name" value="PORPHOBILINOGEN DEAMINASE"/>
    <property type="match status" value="1"/>
</dbReference>
<feature type="modified residue" description="S-(dipyrrolylmethanemethyl)cysteine" evidence="7">
    <location>
        <position position="320"/>
    </location>
</feature>
<evidence type="ECO:0000256" key="6">
    <source>
        <dbReference type="ARBA" id="ARBA00048169"/>
    </source>
</evidence>
<keyword evidence="4 7" id="KW-0808">Transferase</keyword>
<dbReference type="RefSeq" id="WP_091271542.1">
    <property type="nucleotide sequence ID" value="NZ_FAOZ01000002.1"/>
</dbReference>
<dbReference type="SUPFAM" id="SSF53850">
    <property type="entry name" value="Periplasmic binding protein-like II"/>
    <property type="match status" value="1"/>
</dbReference>
<evidence type="ECO:0000256" key="5">
    <source>
        <dbReference type="ARBA" id="ARBA00023244"/>
    </source>
</evidence>
<keyword evidence="11" id="KW-1185">Reference proteome</keyword>
<dbReference type="GO" id="GO:0006782">
    <property type="term" value="P:protoporphyrinogen IX biosynthetic process"/>
    <property type="evidence" value="ECO:0007669"/>
    <property type="project" value="UniProtKB-UniRule"/>
</dbReference>
<comment type="subunit">
    <text evidence="3 7">Monomer.</text>
</comment>
<feature type="domain" description="Porphobilinogen deaminase C-terminal" evidence="9">
    <location>
        <begin position="305"/>
        <end position="389"/>
    </location>
</feature>
<accession>A0A0S4QFH0</accession>
<dbReference type="EMBL" id="FAOZ01000002">
    <property type="protein sequence ID" value="CUU54221.1"/>
    <property type="molecule type" value="Genomic_DNA"/>
</dbReference>
<dbReference type="FunFam" id="3.40.190.10:FF:000005">
    <property type="entry name" value="Porphobilinogen deaminase"/>
    <property type="match status" value="1"/>
</dbReference>
<feature type="domain" description="Porphobilinogen deaminase N-terminal" evidence="8">
    <location>
        <begin position="24"/>
        <end position="224"/>
    </location>
</feature>
<comment type="similarity">
    <text evidence="2 7">Belongs to the HMBS family.</text>
</comment>
<comment type="function">
    <text evidence="1 7">Tetrapolymerization of the monopyrrole PBG into the hydroxymethylbilane pre-uroporphyrinogen in several discrete steps.</text>
</comment>
<name>A0A0S4QFH0_9ACTN</name>
<dbReference type="AlphaFoldDB" id="A0A0S4QFH0"/>
<sequence>MTDTREPDARSHARSFAWLTRRPLRLGTRRSALALAQSGHVAEALRARLGCQVELVPIVTDGDRSQGAISQIGGTGVFVSALREALLSGEIDLAVHSLKDLPTATPDGLVLAAVPPRVDTRDVLVSPSGRGLVRLGPNARIGTGAPRRAAQLRAMGLGFDVVPIRGNVDTRIKKAIDGEVDAVILAHAGLERLDRLDAVTEIIPSEVILPAPGQGALAIECLRTEGTAVAPLAGSALTNGALAGGSLTSGGLAGAALAGGGSAGGGLAESGQSYVRSGPDLSKAIDGGLAELLRFVLDDAPSSVAVRAERAFLAGIEAGCTAPVGALGRVLPSTGSSQATGGDGAPAVGDLRLRAVVAAPDGSRVLRCELTGSVVDPEALGQRLADEMLSAGAQTLMGTS</sequence>
<dbReference type="PANTHER" id="PTHR11557">
    <property type="entry name" value="PORPHOBILINOGEN DEAMINASE"/>
    <property type="match status" value="1"/>
</dbReference>
<comment type="cofactor">
    <cofactor evidence="7">
        <name>dipyrromethane</name>
        <dbReference type="ChEBI" id="CHEBI:60342"/>
    </cofactor>
    <text evidence="7">Binds 1 dipyrromethane group covalently.</text>
</comment>
<dbReference type="Gene3D" id="3.40.190.10">
    <property type="entry name" value="Periplasmic binding protein-like II"/>
    <property type="match status" value="2"/>
</dbReference>
<dbReference type="Pfam" id="PF03900">
    <property type="entry name" value="Porphobil_deamC"/>
    <property type="match status" value="1"/>
</dbReference>
<dbReference type="InterPro" id="IPR022419">
    <property type="entry name" value="Porphobilin_deaminase_cofac_BS"/>
</dbReference>
<protein>
    <recommendedName>
        <fullName evidence="7">Porphobilinogen deaminase</fullName>
        <shortName evidence="7">PBG</shortName>
        <ecNumber evidence="7">2.5.1.61</ecNumber>
    </recommendedName>
    <alternativeName>
        <fullName evidence="7">Hydroxymethylbilane synthase</fullName>
        <shortName evidence="7">HMBS</shortName>
    </alternativeName>
    <alternativeName>
        <fullName evidence="7">Pre-uroporphyrinogen synthase</fullName>
    </alternativeName>
</protein>
<dbReference type="InterPro" id="IPR022418">
    <property type="entry name" value="Porphobilinogen_deaminase_C"/>
</dbReference>
<dbReference type="Proteomes" id="UP000198802">
    <property type="component" value="Unassembled WGS sequence"/>
</dbReference>
<comment type="catalytic activity">
    <reaction evidence="6 7">
        <text>4 porphobilinogen + H2O = hydroxymethylbilane + 4 NH4(+)</text>
        <dbReference type="Rhea" id="RHEA:13185"/>
        <dbReference type="ChEBI" id="CHEBI:15377"/>
        <dbReference type="ChEBI" id="CHEBI:28938"/>
        <dbReference type="ChEBI" id="CHEBI:57845"/>
        <dbReference type="ChEBI" id="CHEBI:58126"/>
        <dbReference type="EC" id="2.5.1.61"/>
    </reaction>
</comment>
<dbReference type="PRINTS" id="PR00151">
    <property type="entry name" value="PORPHBDMNASE"/>
</dbReference>
<dbReference type="GO" id="GO:0005737">
    <property type="term" value="C:cytoplasm"/>
    <property type="evidence" value="ECO:0007669"/>
    <property type="project" value="UniProtKB-UniRule"/>
</dbReference>
<proteinExistence type="inferred from homology"/>
<reference evidence="11" key="1">
    <citation type="submission" date="2015-11" db="EMBL/GenBank/DDBJ databases">
        <authorList>
            <person name="Varghese N."/>
        </authorList>
    </citation>
    <scope>NUCLEOTIDE SEQUENCE [LARGE SCALE GENOMIC DNA]</scope>
    <source>
        <strain evidence="11">DSM 45899</strain>
    </source>
</reference>
<dbReference type="PROSITE" id="PS00533">
    <property type="entry name" value="PORPHOBILINOGEN_DEAM"/>
    <property type="match status" value="1"/>
</dbReference>
<dbReference type="Gene3D" id="3.30.160.40">
    <property type="entry name" value="Porphobilinogen deaminase, C-terminal domain"/>
    <property type="match status" value="1"/>
</dbReference>
<evidence type="ECO:0000256" key="3">
    <source>
        <dbReference type="ARBA" id="ARBA00011245"/>
    </source>
</evidence>
<evidence type="ECO:0000256" key="7">
    <source>
        <dbReference type="HAMAP-Rule" id="MF_00260"/>
    </source>
</evidence>